<feature type="domain" description="Lon proteolytic" evidence="3">
    <location>
        <begin position="549"/>
        <end position="744"/>
    </location>
</feature>
<sequence length="766" mass="87334">MKRKLTSKEVIFQFDFKGEDMDLSKDCVLHEYKDVYKEIEEIVLHDEKGDLNIYLVDEFSKDKINDLISRIEEILKGKNPPKDICYVIYDNEKAPKVLILKNGMAVKLKESLEFVKEEVYKIILKFYSTSSANDKDLIMDELNKKRSDLIEFLMEKAKDEGFDIKATSQGFAFMPLKEEGEAMTTKEYDGLDMLLKEEILGKVSKLKSSAQDILDSIRELEDKYLDKVKMIMKTYLDDKSKDIKDQYYKDLNGDEVSMNYLEFVINNIIDSAVDNFSGELDDDAEVIDKIIEKFIVNIIADNSGEKHPRVIFESNPTVSNLMGKIEYETQSGTYATSPSLIYGGSLIRANEGVFIVRISDLLNNAGSYEYLNKAIFNKKISYDFYRSYLEILSLSTLDIEEIPFDTKIIIIGDFEYYNILSEYDSNFKSNFPIHLEANPVIRICKEDMEDIRVRLNKIIKDNNLLQITHGGFKEIVKYLCRKSENRDKIYFNDEDVVRLLQRCCIKAKISGKNQIDEASIQKITEEKSIFEIENIDMYKEGKVLINVDGTKTGSVNGLSVVGTNNISFGKPIRITCVCYKGDGNILDAHKESKLSGKIHEKSLNILKAYINSLYGKYNSLPVDFYLSFEQVYGNLEGDSASVAEVIAMLSALTSISINQNIAVTGSINQFGEIQPVGGINEKIEGFFNLCDSISTIDGKGVLIPATNLSDIILNHKVEEAVRKGEFSIYTMNTIEDAVEILMEDMNWSRFMEISNNEIKRFIGKKK</sequence>
<evidence type="ECO:0000313" key="4">
    <source>
        <dbReference type="EMBL" id="SFF53749.1"/>
    </source>
</evidence>
<dbReference type="InterPro" id="IPR027417">
    <property type="entry name" value="P-loop_NTPase"/>
</dbReference>
<dbReference type="PANTHER" id="PTHR10046">
    <property type="entry name" value="ATP DEPENDENT LON PROTEASE FAMILY MEMBER"/>
    <property type="match status" value="1"/>
</dbReference>
<dbReference type="eggNOG" id="COG1067">
    <property type="taxonomic scope" value="Bacteria"/>
</dbReference>
<keyword evidence="1 2" id="KW-0645">Protease</keyword>
<dbReference type="GO" id="GO:0004176">
    <property type="term" value="F:ATP-dependent peptidase activity"/>
    <property type="evidence" value="ECO:0007669"/>
    <property type="project" value="UniProtKB-UniRule"/>
</dbReference>
<keyword evidence="2" id="KW-0378">Hydrolase</keyword>
<dbReference type="PRINTS" id="PR00830">
    <property type="entry name" value="ENDOLAPTASE"/>
</dbReference>
<feature type="active site" evidence="2">
    <location>
        <position position="682"/>
    </location>
</feature>
<dbReference type="EC" id="3.4.21.53" evidence="2"/>
<name>A0A1I2JHJ9_9CLOT</name>
<dbReference type="InterPro" id="IPR041699">
    <property type="entry name" value="AAA_32"/>
</dbReference>
<feature type="active site" evidence="2">
    <location>
        <position position="639"/>
    </location>
</feature>
<dbReference type="GO" id="GO:0004252">
    <property type="term" value="F:serine-type endopeptidase activity"/>
    <property type="evidence" value="ECO:0007669"/>
    <property type="project" value="UniProtKB-UniRule"/>
</dbReference>
<dbReference type="STRING" id="1529.SAMN04487885_10247"/>
<dbReference type="InterPro" id="IPR020568">
    <property type="entry name" value="Ribosomal_Su5_D2-typ_SF"/>
</dbReference>
<dbReference type="InterPro" id="IPR027065">
    <property type="entry name" value="Lon_Prtase"/>
</dbReference>
<dbReference type="Proteomes" id="UP000182135">
    <property type="component" value="Unassembled WGS sequence"/>
</dbReference>
<dbReference type="SUPFAM" id="SSF54211">
    <property type="entry name" value="Ribosomal protein S5 domain 2-like"/>
    <property type="match status" value="1"/>
</dbReference>
<dbReference type="Pfam" id="PF13654">
    <property type="entry name" value="AAA_32"/>
    <property type="match status" value="1"/>
</dbReference>
<reference evidence="4 5" key="1">
    <citation type="submission" date="2016-10" db="EMBL/GenBank/DDBJ databases">
        <authorList>
            <person name="de Groot N.N."/>
        </authorList>
    </citation>
    <scope>NUCLEOTIDE SEQUENCE [LARGE SCALE GENOMIC DNA]</scope>
    <source>
        <strain evidence="4 5">NLAE-zl-G419</strain>
    </source>
</reference>
<dbReference type="InterPro" id="IPR008269">
    <property type="entry name" value="Lon_proteolytic"/>
</dbReference>
<evidence type="ECO:0000313" key="5">
    <source>
        <dbReference type="Proteomes" id="UP000182135"/>
    </source>
</evidence>
<dbReference type="AlphaFoldDB" id="A0A1I2JHJ9"/>
<dbReference type="Gene3D" id="3.40.50.300">
    <property type="entry name" value="P-loop containing nucleotide triphosphate hydrolases"/>
    <property type="match status" value="2"/>
</dbReference>
<dbReference type="RefSeq" id="WP_074844208.1">
    <property type="nucleotide sequence ID" value="NZ_BAAACD010000024.1"/>
</dbReference>
<evidence type="ECO:0000259" key="3">
    <source>
        <dbReference type="PROSITE" id="PS51786"/>
    </source>
</evidence>
<organism evidence="4 5">
    <name type="scientific">Clostridium cadaveris</name>
    <dbReference type="NCBI Taxonomy" id="1529"/>
    <lineage>
        <taxon>Bacteria</taxon>
        <taxon>Bacillati</taxon>
        <taxon>Bacillota</taxon>
        <taxon>Clostridia</taxon>
        <taxon>Eubacteriales</taxon>
        <taxon>Clostridiaceae</taxon>
        <taxon>Clostridium</taxon>
    </lineage>
</organism>
<dbReference type="GO" id="GO:0030163">
    <property type="term" value="P:protein catabolic process"/>
    <property type="evidence" value="ECO:0007669"/>
    <property type="project" value="InterPro"/>
</dbReference>
<protein>
    <recommendedName>
        <fullName evidence="2">endopeptidase La</fullName>
        <ecNumber evidence="2">3.4.21.53</ecNumber>
    </recommendedName>
</protein>
<dbReference type="PROSITE" id="PS51786">
    <property type="entry name" value="LON_PROTEOLYTIC"/>
    <property type="match status" value="1"/>
</dbReference>
<dbReference type="GO" id="GO:0006508">
    <property type="term" value="P:proteolysis"/>
    <property type="evidence" value="ECO:0007669"/>
    <property type="project" value="UniProtKB-KW"/>
</dbReference>
<dbReference type="GO" id="GO:0005524">
    <property type="term" value="F:ATP binding"/>
    <property type="evidence" value="ECO:0007669"/>
    <property type="project" value="InterPro"/>
</dbReference>
<dbReference type="InterPro" id="IPR014721">
    <property type="entry name" value="Ribsml_uS5_D2-typ_fold_subgr"/>
</dbReference>
<accession>A0A1I2JHJ9</accession>
<dbReference type="Gene3D" id="3.30.230.10">
    <property type="match status" value="1"/>
</dbReference>
<comment type="similarity">
    <text evidence="2">Belongs to the peptidase S16 family.</text>
</comment>
<dbReference type="EMBL" id="FOOE01000002">
    <property type="protein sequence ID" value="SFF53749.1"/>
    <property type="molecule type" value="Genomic_DNA"/>
</dbReference>
<evidence type="ECO:0000256" key="1">
    <source>
        <dbReference type="ARBA" id="ARBA00022670"/>
    </source>
</evidence>
<evidence type="ECO:0000256" key="2">
    <source>
        <dbReference type="PROSITE-ProRule" id="PRU01122"/>
    </source>
</evidence>
<gene>
    <name evidence="4" type="ORF">SAMN04487885_10247</name>
</gene>
<dbReference type="Pfam" id="PF05362">
    <property type="entry name" value="Lon_C"/>
    <property type="match status" value="1"/>
</dbReference>
<comment type="catalytic activity">
    <reaction evidence="2">
        <text>Hydrolysis of proteins in presence of ATP.</text>
        <dbReference type="EC" id="3.4.21.53"/>
    </reaction>
</comment>
<dbReference type="OrthoDB" id="9758568at2"/>
<keyword evidence="2" id="KW-0720">Serine protease</keyword>
<proteinExistence type="inferred from homology"/>
<keyword evidence="5" id="KW-1185">Reference proteome</keyword>